<dbReference type="EMBL" id="HE601320">
    <property type="protein sequence ID" value="CAR98973.1"/>
    <property type="molecule type" value="Genomic_DNA"/>
</dbReference>
<dbReference type="KEGG" id="cbr:CBG_27342"/>
<protein>
    <submittedName>
        <fullName evidence="1">Protein CBG27342</fullName>
    </submittedName>
</protein>
<dbReference type="Proteomes" id="UP000008549">
    <property type="component" value="Unassembled WGS sequence"/>
</dbReference>
<evidence type="ECO:0000313" key="1">
    <source>
        <dbReference type="EMBL" id="CAR98973.1"/>
    </source>
</evidence>
<organism evidence="1 2">
    <name type="scientific">Caenorhabditis briggsae</name>
    <dbReference type="NCBI Taxonomy" id="6238"/>
    <lineage>
        <taxon>Eukaryota</taxon>
        <taxon>Metazoa</taxon>
        <taxon>Ecdysozoa</taxon>
        <taxon>Nematoda</taxon>
        <taxon>Chromadorea</taxon>
        <taxon>Rhabditida</taxon>
        <taxon>Rhabditina</taxon>
        <taxon>Rhabditomorpha</taxon>
        <taxon>Rhabditoidea</taxon>
        <taxon>Rhabditidae</taxon>
        <taxon>Peloderinae</taxon>
        <taxon>Caenorhabditis</taxon>
    </lineage>
</organism>
<dbReference type="HOGENOM" id="CLU_2040158_0_0_1"/>
<reference evidence="1 2" key="2">
    <citation type="journal article" date="2011" name="PLoS Genet.">
        <title>Caenorhabditis briggsae recombinant inbred line genotypes reveal inter-strain incompatibility and the evolution of recombination.</title>
        <authorList>
            <person name="Ross J.A."/>
            <person name="Koboldt D.C."/>
            <person name="Staisch J.E."/>
            <person name="Chamberlin H.M."/>
            <person name="Gupta B.P."/>
            <person name="Miller R.D."/>
            <person name="Baird S.E."/>
            <person name="Haag E.S."/>
        </authorList>
    </citation>
    <scope>NUCLEOTIDE SEQUENCE [LARGE SCALE GENOMIC DNA]</scope>
    <source>
        <strain evidence="1 2">AF16</strain>
    </source>
</reference>
<dbReference type="CTD" id="68918796"/>
<dbReference type="InParanoid" id="B6IGE3"/>
<reference evidence="1 2" key="1">
    <citation type="journal article" date="2003" name="PLoS Biol.">
        <title>The genome sequence of Caenorhabditis briggsae: a platform for comparative genomics.</title>
        <authorList>
            <person name="Stein L.D."/>
            <person name="Bao Z."/>
            <person name="Blasiar D."/>
            <person name="Blumenthal T."/>
            <person name="Brent M.R."/>
            <person name="Chen N."/>
            <person name="Chinwalla A."/>
            <person name="Clarke L."/>
            <person name="Clee C."/>
            <person name="Coghlan A."/>
            <person name="Coulson A."/>
            <person name="D'Eustachio P."/>
            <person name="Fitch D.H."/>
            <person name="Fulton L.A."/>
            <person name="Fulton R.E."/>
            <person name="Griffiths-Jones S."/>
            <person name="Harris T.W."/>
            <person name="Hillier L.W."/>
            <person name="Kamath R."/>
            <person name="Kuwabara P.E."/>
            <person name="Mardis E.R."/>
            <person name="Marra M.A."/>
            <person name="Miner T.L."/>
            <person name="Minx P."/>
            <person name="Mullikin J.C."/>
            <person name="Plumb R.W."/>
            <person name="Rogers J."/>
            <person name="Schein J.E."/>
            <person name="Sohrmann M."/>
            <person name="Spieth J."/>
            <person name="Stajich J.E."/>
            <person name="Wei C."/>
            <person name="Willey D."/>
            <person name="Wilson R.K."/>
            <person name="Durbin R."/>
            <person name="Waterston R.H."/>
        </authorList>
    </citation>
    <scope>NUCLEOTIDE SEQUENCE [LARGE SCALE GENOMIC DNA]</scope>
    <source>
        <strain evidence="1 2">AF16</strain>
    </source>
</reference>
<name>B6IGE3_CAEBR</name>
<keyword evidence="2" id="KW-1185">Reference proteome</keyword>
<sequence length="121" mass="13424">MLTGFLETFGQLSRKECILFWTPKIQPSVTVLHTIPVSDQPNLLERSFGHPDSLTDSSHNYSRAHRVDTNSVVNEINGCASGELIKSGFGHCVVHSASHLKVKLLANGQKHPETDKYRVKS</sequence>
<dbReference type="AlphaFoldDB" id="B6IGE3"/>
<dbReference type="GeneID" id="68918796"/>
<proteinExistence type="predicted"/>
<evidence type="ECO:0000313" key="2">
    <source>
        <dbReference type="Proteomes" id="UP000008549"/>
    </source>
</evidence>
<gene>
    <name evidence="1" type="ORF">CBG27342</name>
    <name evidence="1" type="ORF">CBG_27342</name>
</gene>
<dbReference type="RefSeq" id="XP_045098540.1">
    <property type="nucleotide sequence ID" value="XM_045237115.1"/>
</dbReference>
<accession>B6IGE3</accession>